<sequence>MSPIIIVGTGLAGYTLAREWRKLDKETPLVMITSDNGSFYSKPMLSNAFASGKTPAALATQDVTQMQTQLNAEIRSHSTVDGIDASKHTVTVNGEMLAYSKLVLALGADTINPGLSGNAADKVFSVNDLADYARFREAIEGKKRVAILGAGLIGCEFANDLAGAGYAVEVIHLAAQPLDRLLPAEASQAVRQALEKLGVVWHFNKKAVTVDHTDQGYRVTLSDGSIVEADVVLSAIGLRPRVAMAQAAGITINRGIVTNRLMETSAPDVYALGDCAEVAGHVLPFVLPLMQGARALAQTLSGNVVEVSYPAMPVAVKTPACTVSVCPPPFGAEGNWQVTCDDEGVCALFYGAENQLLGFALTGKATAQKGALGKQLPPVLG</sequence>
<feature type="domain" description="Rubredoxin binding" evidence="10">
    <location>
        <begin position="306"/>
        <end position="376"/>
    </location>
</feature>
<dbReference type="AlphaFoldDB" id="A0A4R3XVW2"/>
<dbReference type="PANTHER" id="PTHR43429">
    <property type="entry name" value="PYRIDINE NUCLEOTIDE-DISULFIDE OXIDOREDUCTASE DOMAIN-CONTAINING"/>
    <property type="match status" value="1"/>
</dbReference>
<evidence type="ECO:0000256" key="8">
    <source>
        <dbReference type="ARBA" id="ARBA00023027"/>
    </source>
</evidence>
<evidence type="ECO:0000256" key="3">
    <source>
        <dbReference type="ARBA" id="ARBA00006442"/>
    </source>
</evidence>
<evidence type="ECO:0000313" key="12">
    <source>
        <dbReference type="Proteomes" id="UP000295367"/>
    </source>
</evidence>
<keyword evidence="6" id="KW-0274">FAD</keyword>
<gene>
    <name evidence="11" type="ORF">EDC63_12912</name>
</gene>
<dbReference type="SUPFAM" id="SSF51905">
    <property type="entry name" value="FAD/NAD(P)-binding domain"/>
    <property type="match status" value="1"/>
</dbReference>
<dbReference type="PRINTS" id="PR00368">
    <property type="entry name" value="FADPNR"/>
</dbReference>
<evidence type="ECO:0000256" key="7">
    <source>
        <dbReference type="ARBA" id="ARBA00023002"/>
    </source>
</evidence>
<dbReference type="Pfam" id="PF18113">
    <property type="entry name" value="Rbx_binding"/>
    <property type="match status" value="1"/>
</dbReference>
<dbReference type="GO" id="GO:0016491">
    <property type="term" value="F:oxidoreductase activity"/>
    <property type="evidence" value="ECO:0007669"/>
    <property type="project" value="UniProtKB-KW"/>
</dbReference>
<dbReference type="Proteomes" id="UP000295367">
    <property type="component" value="Unassembled WGS sequence"/>
</dbReference>
<evidence type="ECO:0000259" key="9">
    <source>
        <dbReference type="Pfam" id="PF07992"/>
    </source>
</evidence>
<organism evidence="11 12">
    <name type="scientific">Sulfurirhabdus autotrophica</name>
    <dbReference type="NCBI Taxonomy" id="1706046"/>
    <lineage>
        <taxon>Bacteria</taxon>
        <taxon>Pseudomonadati</taxon>
        <taxon>Pseudomonadota</taxon>
        <taxon>Betaproteobacteria</taxon>
        <taxon>Nitrosomonadales</taxon>
        <taxon>Sulfuricellaceae</taxon>
        <taxon>Sulfurirhabdus</taxon>
    </lineage>
</organism>
<name>A0A4R3XVW2_9PROT</name>
<evidence type="ECO:0000256" key="1">
    <source>
        <dbReference type="ARBA" id="ARBA00001974"/>
    </source>
</evidence>
<dbReference type="PRINTS" id="PR00411">
    <property type="entry name" value="PNDRDTASEI"/>
</dbReference>
<comment type="cofactor">
    <cofactor evidence="1">
        <name>FAD</name>
        <dbReference type="ChEBI" id="CHEBI:57692"/>
    </cofactor>
</comment>
<dbReference type="EMBL" id="SMCO01000029">
    <property type="protein sequence ID" value="TCV80223.1"/>
    <property type="molecule type" value="Genomic_DNA"/>
</dbReference>
<evidence type="ECO:0000256" key="6">
    <source>
        <dbReference type="ARBA" id="ARBA00022827"/>
    </source>
</evidence>
<dbReference type="Gene3D" id="3.50.50.60">
    <property type="entry name" value="FAD/NAD(P)-binding domain"/>
    <property type="match status" value="2"/>
</dbReference>
<evidence type="ECO:0000256" key="4">
    <source>
        <dbReference type="ARBA" id="ARBA00022490"/>
    </source>
</evidence>
<dbReference type="GO" id="GO:0005737">
    <property type="term" value="C:cytoplasm"/>
    <property type="evidence" value="ECO:0007669"/>
    <property type="project" value="UniProtKB-SubCell"/>
</dbReference>
<keyword evidence="12" id="KW-1185">Reference proteome</keyword>
<dbReference type="RefSeq" id="WP_124948059.1">
    <property type="nucleotide sequence ID" value="NZ_BHVT01000075.1"/>
</dbReference>
<dbReference type="InterPro" id="IPR036188">
    <property type="entry name" value="FAD/NAD-bd_sf"/>
</dbReference>
<proteinExistence type="inferred from homology"/>
<reference evidence="11 12" key="1">
    <citation type="submission" date="2019-03" db="EMBL/GenBank/DDBJ databases">
        <title>Genomic Encyclopedia of Type Strains, Phase IV (KMG-IV): sequencing the most valuable type-strain genomes for metagenomic binning, comparative biology and taxonomic classification.</title>
        <authorList>
            <person name="Goeker M."/>
        </authorList>
    </citation>
    <scope>NUCLEOTIDE SEQUENCE [LARGE SCALE GENOMIC DNA]</scope>
    <source>
        <strain evidence="11 12">DSM 100309</strain>
    </source>
</reference>
<evidence type="ECO:0000256" key="2">
    <source>
        <dbReference type="ARBA" id="ARBA00004496"/>
    </source>
</evidence>
<dbReference type="InterPro" id="IPR041364">
    <property type="entry name" value="Rbx-bd"/>
</dbReference>
<keyword evidence="4" id="KW-0963">Cytoplasm</keyword>
<protein>
    <submittedName>
        <fullName evidence="11">Rubredoxin-NAD+ reductase</fullName>
    </submittedName>
</protein>
<dbReference type="InterPro" id="IPR050260">
    <property type="entry name" value="FAD-bd_OxRdtase"/>
</dbReference>
<dbReference type="PANTHER" id="PTHR43429:SF3">
    <property type="entry name" value="NITRITE REDUCTASE [NAD(P)H]"/>
    <property type="match status" value="1"/>
</dbReference>
<dbReference type="Pfam" id="PF07992">
    <property type="entry name" value="Pyr_redox_2"/>
    <property type="match status" value="1"/>
</dbReference>
<comment type="similarity">
    <text evidence="3">Belongs to the FAD-dependent oxidoreductase family.</text>
</comment>
<keyword evidence="7" id="KW-0560">Oxidoreductase</keyword>
<evidence type="ECO:0000256" key="5">
    <source>
        <dbReference type="ARBA" id="ARBA00022630"/>
    </source>
</evidence>
<dbReference type="InterPro" id="IPR023753">
    <property type="entry name" value="FAD/NAD-binding_dom"/>
</dbReference>
<evidence type="ECO:0000313" key="11">
    <source>
        <dbReference type="EMBL" id="TCV80223.1"/>
    </source>
</evidence>
<dbReference type="Gene3D" id="3.30.390.120">
    <property type="match status" value="1"/>
</dbReference>
<keyword evidence="5" id="KW-0285">Flavoprotein</keyword>
<dbReference type="OrthoDB" id="9769238at2"/>
<keyword evidence="8" id="KW-0520">NAD</keyword>
<comment type="subcellular location">
    <subcellularLocation>
        <location evidence="2">Cytoplasm</location>
    </subcellularLocation>
</comment>
<accession>A0A4R3XVW2</accession>
<feature type="domain" description="FAD/NAD(P)-binding" evidence="9">
    <location>
        <begin position="4"/>
        <end position="281"/>
    </location>
</feature>
<comment type="caution">
    <text evidence="11">The sequence shown here is derived from an EMBL/GenBank/DDBJ whole genome shotgun (WGS) entry which is preliminary data.</text>
</comment>
<evidence type="ECO:0000259" key="10">
    <source>
        <dbReference type="Pfam" id="PF18113"/>
    </source>
</evidence>